<protein>
    <submittedName>
        <fullName evidence="1">Uncharacterized protein</fullName>
    </submittedName>
</protein>
<dbReference type="RefSeq" id="WP_176575579.1">
    <property type="nucleotide sequence ID" value="NZ_CBDRGH010000053.1"/>
</dbReference>
<sequence length="497" mass="55424">MPTHAHQPRPEDVREIRYPIAHDYVKDWTAERALVELIANALDEDPHAAVTWDQGILTIEDQGPGIPRTGLLLGASRKNDQQIGQFGEGKKLAALVLAREPKIGLVQFDTVGYSFRPILKDSTYLAEVPSADDAATPRVLHYQYWTTSRSRGTRISIECPQPLAEDIIGRVRYLAAPGYRPPQDRAQIILNEEPGRIYVGGILVSRDERLAASYDLPLTAKGEQNRDRTIVDGAALETHIRTALAASTDPRVIDRFVDRALNGPRLSAVETYFGQVGDFAVRHAFREYANRHWGADDVYHNGGNKAVEDELHLQGRGITCLTSKLNQDMHRTLMSLLGVKPVHEAVTHHARQYPRTQWIKLDDVSIDRRRTLDLACAVFRSAFGLDALGEVKVYREDEGSTRYCTSGIYQPANDVTGLKESTLDHLNTTLRVVFHEGGHRRAARDGHLTSSDRSESFEFAMHDMGGHLLHLLITPAPHRLPLLDPAAWHGTPLPDGT</sequence>
<reference evidence="1 2" key="1">
    <citation type="submission" date="2020-06" db="EMBL/GenBank/DDBJ databases">
        <title>Genome mining for natural products.</title>
        <authorList>
            <person name="Zhang B."/>
            <person name="Shi J."/>
            <person name="Ge H."/>
        </authorList>
    </citation>
    <scope>NUCLEOTIDE SEQUENCE [LARGE SCALE GENOMIC DNA]</scope>
    <source>
        <strain evidence="1 2">NA02069</strain>
    </source>
</reference>
<name>A0A7H8T739_STRCX</name>
<dbReference type="SUPFAM" id="SSF55874">
    <property type="entry name" value="ATPase domain of HSP90 chaperone/DNA topoisomerase II/histidine kinase"/>
    <property type="match status" value="1"/>
</dbReference>
<evidence type="ECO:0000313" key="1">
    <source>
        <dbReference type="EMBL" id="QKZ18832.1"/>
    </source>
</evidence>
<proteinExistence type="predicted"/>
<dbReference type="InterPro" id="IPR036890">
    <property type="entry name" value="HATPase_C_sf"/>
</dbReference>
<dbReference type="EMBL" id="CP056041">
    <property type="protein sequence ID" value="QKZ18832.1"/>
    <property type="molecule type" value="Genomic_DNA"/>
</dbReference>
<evidence type="ECO:0000313" key="2">
    <source>
        <dbReference type="Proteomes" id="UP000509418"/>
    </source>
</evidence>
<accession>A0A7H8T739</accession>
<dbReference type="AlphaFoldDB" id="A0A7H8T739"/>
<dbReference type="Proteomes" id="UP000509418">
    <property type="component" value="Chromosome"/>
</dbReference>
<gene>
    <name evidence="1" type="ORF">HUT05_16555</name>
</gene>
<organism evidence="1 2">
    <name type="scientific">Streptomyces chartreusis</name>
    <dbReference type="NCBI Taxonomy" id="1969"/>
    <lineage>
        <taxon>Bacteria</taxon>
        <taxon>Bacillati</taxon>
        <taxon>Actinomycetota</taxon>
        <taxon>Actinomycetes</taxon>
        <taxon>Kitasatosporales</taxon>
        <taxon>Streptomycetaceae</taxon>
        <taxon>Streptomyces</taxon>
    </lineage>
</organism>
<keyword evidence="2" id="KW-1185">Reference proteome</keyword>